<dbReference type="EMBL" id="JBBNPS010000001">
    <property type="protein sequence ID" value="MEQ3352741.1"/>
    <property type="molecule type" value="Genomic_DNA"/>
</dbReference>
<keyword evidence="2" id="KW-1185">Reference proteome</keyword>
<evidence type="ECO:0000313" key="2">
    <source>
        <dbReference type="Proteomes" id="UP001481872"/>
    </source>
</evidence>
<accession>A0ABV1J3G7</accession>
<gene>
    <name evidence="1" type="ORF">AAA081_00280</name>
</gene>
<proteinExistence type="predicted"/>
<organism evidence="1 2">
    <name type="scientific">Aedoeadaptatus acetigenes</name>
    <dbReference type="NCBI Taxonomy" id="2981723"/>
    <lineage>
        <taxon>Bacteria</taxon>
        <taxon>Bacillati</taxon>
        <taxon>Bacillota</taxon>
        <taxon>Tissierellia</taxon>
        <taxon>Tissierellales</taxon>
        <taxon>Peptoniphilaceae</taxon>
        <taxon>Aedoeadaptatus</taxon>
    </lineage>
</organism>
<protein>
    <submittedName>
        <fullName evidence="1">Uncharacterized protein</fullName>
    </submittedName>
</protein>
<comment type="caution">
    <text evidence="1">The sequence shown here is derived from an EMBL/GenBank/DDBJ whole genome shotgun (WGS) entry which is preliminary data.</text>
</comment>
<evidence type="ECO:0000313" key="1">
    <source>
        <dbReference type="EMBL" id="MEQ3352741.1"/>
    </source>
</evidence>
<dbReference type="Proteomes" id="UP001481872">
    <property type="component" value="Unassembled WGS sequence"/>
</dbReference>
<reference evidence="1 2" key="1">
    <citation type="submission" date="2024-04" db="EMBL/GenBank/DDBJ databases">
        <title>Human intestinal bacterial collection.</title>
        <authorList>
            <person name="Pauvert C."/>
            <person name="Hitch T.C.A."/>
            <person name="Clavel T."/>
        </authorList>
    </citation>
    <scope>NUCLEOTIDE SEQUENCE [LARGE SCALE GENOMIC DNA]</scope>
    <source>
        <strain evidence="1 2">CLA-SR-H026</strain>
    </source>
</reference>
<dbReference type="RefSeq" id="WP_349053163.1">
    <property type="nucleotide sequence ID" value="NZ_JBBNPS010000001.1"/>
</dbReference>
<sequence length="88" mass="10206">MASKFENKKVEINGTEYVIQKLPNREAIRLRKQWGSKDAASGIDDEKMMDLCLEHFVVSPKKKIEDFDSIPEIEELVKVCIEFQYVGK</sequence>
<name>A0ABV1J3G7_9FIRM</name>